<dbReference type="InterPro" id="IPR029063">
    <property type="entry name" value="SAM-dependent_MTases_sf"/>
</dbReference>
<dbReference type="RefSeq" id="WP_125467445.1">
    <property type="nucleotide sequence ID" value="NZ_RWBG01000002.1"/>
</dbReference>
<dbReference type="Pfam" id="PF13578">
    <property type="entry name" value="Methyltransf_24"/>
    <property type="match status" value="1"/>
</dbReference>
<dbReference type="GO" id="GO:0032259">
    <property type="term" value="P:methylation"/>
    <property type="evidence" value="ECO:0007669"/>
    <property type="project" value="UniProtKB-KW"/>
</dbReference>
<gene>
    <name evidence="1" type="ORF">EJA19_06010</name>
</gene>
<protein>
    <submittedName>
        <fullName evidence="1">Class I SAM-dependent methyltransferase</fullName>
    </submittedName>
</protein>
<comment type="caution">
    <text evidence="1">The sequence shown here is derived from an EMBL/GenBank/DDBJ whole genome shotgun (WGS) entry which is preliminary data.</text>
</comment>
<dbReference type="GO" id="GO:0008168">
    <property type="term" value="F:methyltransferase activity"/>
    <property type="evidence" value="ECO:0007669"/>
    <property type="project" value="UniProtKB-KW"/>
</dbReference>
<reference evidence="1 2" key="1">
    <citation type="submission" date="2018-12" db="EMBL/GenBank/DDBJ databases">
        <title>Mangrovimonas spongiae sp. nov., a novel member of the genus Mangrovimonas isolated from marine sponge.</title>
        <authorList>
            <person name="Zhuang L."/>
            <person name="Luo L."/>
        </authorList>
    </citation>
    <scope>NUCLEOTIDE SEQUENCE [LARGE SCALE GENOMIC DNA]</scope>
    <source>
        <strain evidence="1 2">HN-E26</strain>
    </source>
</reference>
<dbReference type="AlphaFoldDB" id="A0A3R9MHC6"/>
<proteinExistence type="predicted"/>
<organism evidence="1 2">
    <name type="scientific">Mangrovimonas spongiae</name>
    <dbReference type="NCBI Taxonomy" id="2494697"/>
    <lineage>
        <taxon>Bacteria</taxon>
        <taxon>Pseudomonadati</taxon>
        <taxon>Bacteroidota</taxon>
        <taxon>Flavobacteriia</taxon>
        <taxon>Flavobacteriales</taxon>
        <taxon>Flavobacteriaceae</taxon>
        <taxon>Mangrovimonas</taxon>
    </lineage>
</organism>
<keyword evidence="1" id="KW-0489">Methyltransferase</keyword>
<evidence type="ECO:0000313" key="1">
    <source>
        <dbReference type="EMBL" id="RSK40530.1"/>
    </source>
</evidence>
<dbReference type="SUPFAM" id="SSF53335">
    <property type="entry name" value="S-adenosyl-L-methionine-dependent methyltransferases"/>
    <property type="match status" value="1"/>
</dbReference>
<dbReference type="Proteomes" id="UP000270620">
    <property type="component" value="Unassembled WGS sequence"/>
</dbReference>
<dbReference type="OrthoDB" id="5464618at2"/>
<accession>A0A3R9MHC6</accession>
<evidence type="ECO:0000313" key="2">
    <source>
        <dbReference type="Proteomes" id="UP000270620"/>
    </source>
</evidence>
<name>A0A3R9MHC6_9FLAO</name>
<keyword evidence="1" id="KW-0808">Transferase</keyword>
<keyword evidence="2" id="KW-1185">Reference proteome</keyword>
<sequence length="256" mass="29857">MWYRIKTYLRFLWQSTNQHGVHSPFVYQLVTTCFYDTKSYTAYKALKAYKKQLLKNNTIISVTDLGPGSQQSNTPKRHVATIAKHSGSTLARTKFLYRLTQYFACKTSLELGTSLGLATQALCLGHKNNHITTIEGCPKLSEIAQKNLLQYHKQLTFITGDFYKTLKQISHPTYDIIFFDGNHTKKATLSYFEILLNHTHNDTLFIFDDIYWSKDMTEAWETIKQHPKVTVTIDTYFWGLVFFRTEQAKQHFKIRL</sequence>
<dbReference type="EMBL" id="RWBG01000002">
    <property type="protein sequence ID" value="RSK40530.1"/>
    <property type="molecule type" value="Genomic_DNA"/>
</dbReference>
<dbReference type="Gene3D" id="3.40.50.150">
    <property type="entry name" value="Vaccinia Virus protein VP39"/>
    <property type="match status" value="1"/>
</dbReference>